<dbReference type="SMART" id="SM00823">
    <property type="entry name" value="PKS_PP"/>
    <property type="match status" value="3"/>
</dbReference>
<feature type="domain" description="Ketosynthase family 3 (KS3)" evidence="23">
    <location>
        <begin position="3126"/>
        <end position="3552"/>
    </location>
</feature>
<dbReference type="SUPFAM" id="SSF47336">
    <property type="entry name" value="ACP-like"/>
    <property type="match status" value="3"/>
</dbReference>
<comment type="cofactor">
    <cofactor evidence="2">
        <name>pantetheine 4'-phosphate</name>
        <dbReference type="ChEBI" id="CHEBI:47942"/>
    </cofactor>
</comment>
<evidence type="ECO:0000256" key="21">
    <source>
        <dbReference type="ARBA" id="ARBA00084020"/>
    </source>
</evidence>
<dbReference type="InterPro" id="IPR057326">
    <property type="entry name" value="KR_dom"/>
</dbReference>
<feature type="domain" description="Ketosynthase family 3 (KS3)" evidence="23">
    <location>
        <begin position="1582"/>
        <end position="2009"/>
    </location>
</feature>
<comment type="function">
    <text evidence="16">Part of the PpsABCDE complex involved in the biosynthesis of the lipid core common to phthiocerols and phenolphthiocerols by successive additions of malonyl-CoA or methylmalonyl-CoA extender units. PpsA can accept as substrate the activated forms of either icosanoyl (C20), docosanoyl (C22) or lignoceroyl (C24) groups from FadD26, or a (4-hydroxyphenyl)-C17 or (4-hydroxyphenyl)-C19 fatty acyl from FadD29. PpsA initiates the biosynthesis and extends its substrate using a malonyl-CoA extender unit. The PpsB and PpsC proteins add the second and third malonyl-CoA extender units. PpsD adds an (R)-methylmalonyl unit and PpsE adds a second (R)-methylmalonyl unit. The incorporation of the methylmalonyl units results in formation of two branched methyl groups in the elongated product.</text>
</comment>
<dbReference type="SUPFAM" id="SSF52151">
    <property type="entry name" value="FabD/lysophospholipase-like"/>
    <property type="match status" value="3"/>
</dbReference>
<dbReference type="Gene3D" id="3.30.70.250">
    <property type="entry name" value="Malonyl-CoA ACP transacylase, ACP-binding"/>
    <property type="match status" value="2"/>
</dbReference>
<dbReference type="eggNOG" id="COG3321">
    <property type="taxonomic scope" value="Bacteria"/>
</dbReference>
<comment type="similarity">
    <text evidence="3">Belongs to the short-chain dehydrogenases/reductases (SDR) family.</text>
</comment>
<protein>
    <recommendedName>
        <fullName evidence="18">Phenolphthiocerol/phthiocerol polyketide synthase subunit E</fullName>
        <ecNumber evidence="17">2.3.1.292</ecNumber>
    </recommendedName>
    <alternativeName>
        <fullName evidence="20">(Phenol)carboxyphthiodiolenone synthase subunit E</fullName>
    </alternativeName>
    <alternativeName>
        <fullName evidence="21">Beta-ketoacyl-acyl-carrier-protein synthase I</fullName>
    </alternativeName>
    <alternativeName>
        <fullName evidence="19">Phthiocerol synthesis polyketide synthase type I PpsE</fullName>
    </alternativeName>
</protein>
<evidence type="ECO:0000313" key="24">
    <source>
        <dbReference type="EMBL" id="EKE80855.1"/>
    </source>
</evidence>
<feature type="domain" description="Carrier" evidence="22">
    <location>
        <begin position="4404"/>
        <end position="4479"/>
    </location>
</feature>
<dbReference type="Gene3D" id="1.10.1200.10">
    <property type="entry name" value="ACP-like"/>
    <property type="match status" value="2"/>
</dbReference>
<dbReference type="InterPro" id="IPR036291">
    <property type="entry name" value="NAD(P)-bd_dom_sf"/>
</dbReference>
<keyword evidence="7" id="KW-0276">Fatty acid metabolism</keyword>
<dbReference type="InterPro" id="IPR001227">
    <property type="entry name" value="Ac_transferase_dom_sf"/>
</dbReference>
<comment type="caution">
    <text evidence="24">The sequence shown here is derived from an EMBL/GenBank/DDBJ whole genome shotgun (WGS) entry which is preliminary data.</text>
</comment>
<dbReference type="SMART" id="SM00827">
    <property type="entry name" value="PKS_AT"/>
    <property type="match status" value="2"/>
</dbReference>
<dbReference type="InterPro" id="IPR016035">
    <property type="entry name" value="Acyl_Trfase/lysoPLipase"/>
</dbReference>
<dbReference type="InterPro" id="IPR050091">
    <property type="entry name" value="PKS_NRPS_Biosynth_Enz"/>
</dbReference>
<keyword evidence="4" id="KW-0596">Phosphopantetheine</keyword>
<feature type="domain" description="Carrier" evidence="22">
    <location>
        <begin position="1483"/>
        <end position="1558"/>
    </location>
</feature>
<evidence type="ECO:0000256" key="20">
    <source>
        <dbReference type="ARBA" id="ARBA00078169"/>
    </source>
</evidence>
<evidence type="ECO:0000256" key="12">
    <source>
        <dbReference type="ARBA" id="ARBA00050973"/>
    </source>
</evidence>
<dbReference type="InterPro" id="IPR014043">
    <property type="entry name" value="Acyl_transferase_dom"/>
</dbReference>
<name>K2KT85_9GAMM</name>
<proteinExistence type="inferred from homology"/>
<dbReference type="Gene3D" id="3.30.70.3290">
    <property type="match status" value="3"/>
</dbReference>
<dbReference type="PANTHER" id="PTHR43775:SF51">
    <property type="entry name" value="INACTIVE PHENOLPHTHIOCEROL SYNTHESIS POLYKETIDE SYNTHASE TYPE I PKS1-RELATED"/>
    <property type="match status" value="1"/>
</dbReference>
<evidence type="ECO:0000256" key="7">
    <source>
        <dbReference type="ARBA" id="ARBA00022832"/>
    </source>
</evidence>
<comment type="catalytic activity">
    <reaction evidence="12">
        <text>17-(4-hydroxyphenyl)heptadecanoyl-[(phenol)carboxyphthiodiolenone synthase] + 2 (S)-methylmalonyl-CoA + 3 malonyl-CoA + 5 NADPH + 10 H(+) = C35-(phenol)carboxyphthiodiolenone-[(phenol)carboxyphthiodiolenone synthase] + 5 CO2 + 5 NADP(+) + 5 CoA + 2 H2O</text>
        <dbReference type="Rhea" id="RHEA:57756"/>
        <dbReference type="Rhea" id="RHEA-COMP:14272"/>
        <dbReference type="Rhea" id="RHEA-COMP:14989"/>
        <dbReference type="ChEBI" id="CHEBI:15377"/>
        <dbReference type="ChEBI" id="CHEBI:15378"/>
        <dbReference type="ChEBI" id="CHEBI:16526"/>
        <dbReference type="ChEBI" id="CHEBI:57287"/>
        <dbReference type="ChEBI" id="CHEBI:57327"/>
        <dbReference type="ChEBI" id="CHEBI:57384"/>
        <dbReference type="ChEBI" id="CHEBI:57783"/>
        <dbReference type="ChEBI" id="CHEBI:58349"/>
        <dbReference type="ChEBI" id="CHEBI:133300"/>
        <dbReference type="ChEBI" id="CHEBI:142259"/>
        <dbReference type="EC" id="2.3.1.292"/>
    </reaction>
</comment>
<dbReference type="GO" id="GO:0034081">
    <property type="term" value="C:polyketide synthase complex"/>
    <property type="evidence" value="ECO:0007669"/>
    <property type="project" value="UniProtKB-ARBA"/>
</dbReference>
<reference evidence="24 25" key="1">
    <citation type="journal article" date="2012" name="J. Bacteriol.">
        <title>Genome Sequence of Idiomarina xiamenensis Type Strain 10-D-4.</title>
        <authorList>
            <person name="Lai Q."/>
            <person name="Wang L."/>
            <person name="Wang W."/>
            <person name="Shao Z."/>
        </authorList>
    </citation>
    <scope>NUCLEOTIDE SEQUENCE [LARGE SCALE GENOMIC DNA]</scope>
    <source>
        <strain evidence="24 25">10-D-4</strain>
    </source>
</reference>
<gene>
    <name evidence="24" type="ORF">A10D4_11184</name>
</gene>
<dbReference type="InterPro" id="IPR014031">
    <property type="entry name" value="Ketoacyl_synth_C"/>
</dbReference>
<dbReference type="GO" id="GO:0004312">
    <property type="term" value="F:fatty acid synthase activity"/>
    <property type="evidence" value="ECO:0007669"/>
    <property type="project" value="TreeGrafter"/>
</dbReference>
<dbReference type="SMART" id="SM00822">
    <property type="entry name" value="PKS_KR"/>
    <property type="match status" value="2"/>
</dbReference>
<evidence type="ECO:0000256" key="1">
    <source>
        <dbReference type="ARBA" id="ARBA00001937"/>
    </source>
</evidence>
<dbReference type="SUPFAM" id="SSF51735">
    <property type="entry name" value="NAD(P)-binding Rossmann-fold domains"/>
    <property type="match status" value="4"/>
</dbReference>
<dbReference type="EC" id="2.3.1.292" evidence="17"/>
<dbReference type="EMBL" id="AMRG01000015">
    <property type="protein sequence ID" value="EKE80855.1"/>
    <property type="molecule type" value="Genomic_DNA"/>
</dbReference>
<dbReference type="STRING" id="740709.A10D4_11184"/>
<dbReference type="GO" id="GO:0006633">
    <property type="term" value="P:fatty acid biosynthetic process"/>
    <property type="evidence" value="ECO:0007669"/>
    <property type="project" value="TreeGrafter"/>
</dbReference>
<evidence type="ECO:0000256" key="18">
    <source>
        <dbReference type="ARBA" id="ARBA00073623"/>
    </source>
</evidence>
<dbReference type="Gene3D" id="3.40.50.720">
    <property type="entry name" value="NAD(P)-binding Rossmann-like Domain"/>
    <property type="match status" value="3"/>
</dbReference>
<dbReference type="Pfam" id="PF02801">
    <property type="entry name" value="Ketoacyl-synt_C"/>
    <property type="match status" value="3"/>
</dbReference>
<feature type="domain" description="Carrier" evidence="22">
    <location>
        <begin position="3025"/>
        <end position="3100"/>
    </location>
</feature>
<evidence type="ECO:0000256" key="4">
    <source>
        <dbReference type="ARBA" id="ARBA00022450"/>
    </source>
</evidence>
<evidence type="ECO:0000256" key="5">
    <source>
        <dbReference type="ARBA" id="ARBA00022553"/>
    </source>
</evidence>
<dbReference type="InterPro" id="IPR029058">
    <property type="entry name" value="AB_hydrolase_fold"/>
</dbReference>
<dbReference type="SUPFAM" id="SSF53901">
    <property type="entry name" value="Thiolase-like"/>
    <property type="match status" value="3"/>
</dbReference>
<evidence type="ECO:0000256" key="9">
    <source>
        <dbReference type="ARBA" id="ARBA00023002"/>
    </source>
</evidence>
<dbReference type="Pfam" id="PF21394">
    <property type="entry name" value="Beta-ketacyl_N"/>
    <property type="match status" value="2"/>
</dbReference>
<keyword evidence="5" id="KW-0597">Phosphoprotein</keyword>
<dbReference type="InterPro" id="IPR036736">
    <property type="entry name" value="ACP-like_sf"/>
</dbReference>
<keyword evidence="11" id="KW-0511">Multifunctional enzyme</keyword>
<comment type="catalytic activity">
    <reaction evidence="13">
        <text>19-(4-hydroxyphenyl)nonadecanoyl-[(phenol)carboxyphthiodiolenone synthase] + 2 (S)-methylmalonyl-CoA + 3 malonyl-CoA + 5 NADPH + 10 H(+) = C37-(phenol)carboxyphthiodiolenone-[(phenol)carboxyphthiodiolenone synthase] + 5 CO2 + 5 NADP(+) + 5 CoA + 2 H2O</text>
        <dbReference type="Rhea" id="RHEA:57760"/>
        <dbReference type="Rhea" id="RHEA-COMP:14273"/>
        <dbReference type="Rhea" id="RHEA-COMP:14990"/>
        <dbReference type="ChEBI" id="CHEBI:15377"/>
        <dbReference type="ChEBI" id="CHEBI:15378"/>
        <dbReference type="ChEBI" id="CHEBI:16526"/>
        <dbReference type="ChEBI" id="CHEBI:57287"/>
        <dbReference type="ChEBI" id="CHEBI:57327"/>
        <dbReference type="ChEBI" id="CHEBI:57384"/>
        <dbReference type="ChEBI" id="CHEBI:57783"/>
        <dbReference type="ChEBI" id="CHEBI:58349"/>
        <dbReference type="ChEBI" id="CHEBI:133301"/>
        <dbReference type="ChEBI" id="CHEBI:142260"/>
        <dbReference type="EC" id="2.3.1.292"/>
    </reaction>
</comment>
<dbReference type="PROSITE" id="PS50075">
    <property type="entry name" value="CARRIER"/>
    <property type="match status" value="3"/>
</dbReference>
<dbReference type="GO" id="GO:0031177">
    <property type="term" value="F:phosphopantetheine binding"/>
    <property type="evidence" value="ECO:0007669"/>
    <property type="project" value="InterPro"/>
</dbReference>
<dbReference type="SUPFAM" id="SSF55048">
    <property type="entry name" value="Probable ACP-binding domain of malonyl-CoA ACP transacylase"/>
    <property type="match status" value="2"/>
</dbReference>
<keyword evidence="25" id="KW-1185">Reference proteome</keyword>
<dbReference type="PATRIC" id="fig|740709.3.peg.2260"/>
<dbReference type="PROSITE" id="PS00012">
    <property type="entry name" value="PHOSPHOPANTETHEINE"/>
    <property type="match status" value="1"/>
</dbReference>
<dbReference type="Gene3D" id="3.40.50.1820">
    <property type="entry name" value="alpha/beta hydrolase"/>
    <property type="match status" value="1"/>
</dbReference>
<accession>K2KT85</accession>
<keyword evidence="8" id="KW-0521">NADP</keyword>
<dbReference type="InterPro" id="IPR009081">
    <property type="entry name" value="PP-bd_ACP"/>
</dbReference>
<dbReference type="OrthoDB" id="9787298at2"/>
<dbReference type="InterPro" id="IPR020841">
    <property type="entry name" value="PKS_Beta-ketoAc_synthase_dom"/>
</dbReference>
<dbReference type="SMART" id="SM00825">
    <property type="entry name" value="PKS_KS"/>
    <property type="match status" value="3"/>
</dbReference>
<evidence type="ECO:0000256" key="19">
    <source>
        <dbReference type="ARBA" id="ARBA00075053"/>
    </source>
</evidence>
<dbReference type="PROSITE" id="PS52004">
    <property type="entry name" value="KS3_2"/>
    <property type="match status" value="3"/>
</dbReference>
<evidence type="ECO:0000256" key="16">
    <source>
        <dbReference type="ARBA" id="ARBA00058455"/>
    </source>
</evidence>
<evidence type="ECO:0000256" key="17">
    <source>
        <dbReference type="ARBA" id="ARBA00066974"/>
    </source>
</evidence>
<sequence length="4496" mass="493678">MSEDNKLSLAKKALLERLSANNNSEEHIDIAIVGMAGRCPGADDVATMWDNIVEGRETITTFTDNELLDAGVPAAIFNDPNYVKKRGIIENIDMFDAGVFGFNPREAELMDPQHRVMLEVAFTALENAGYDSQRFDGPIGVFAGTMQSHYQMHLHADKELWATLDPFDISLANIQDSMCTRISYKLDLNGPSFSVGTYCSTSGVAIHLACQSLRSGESDMALAGAISLHVPTKHGHLFEPNNQSSPDGHTRTFDERAQGTVFSDGAGMLVLKRLDDAIEDGDTIHAVIKGSAINNDGSLKAGYTAPSVERQAEVITLALEDAGLEPEDIHYIEAHGTATELGDPIEVTALTRAYREYTDKKQFVTLGSIKTNFGHTDRAAGVIGVMKAAHVVRTGIAPPTLHFDKPNPKMDLENSPFTVRNTAYQFPEMDVPRRAGITALGVGGTNAHIILEQPPEPEHMDEGRRWQFLSLSAKNHTSLDKMRENLAIALESDPQVALADAAYTLYCGRREYGERLAVVGDSREALIKALRERPQERFIQSALPATKQPIAFMFTGVGEQYVNMANDLYVQDDDFREDMDHCFDVLEGILGHDLRDILFVDDMPVFDRAKAMLLGRMPDDEFSAELNRTINAQPCTFVVQYCLANHLLRCGVSPEAVVGYSLGEYAAAAMAGIFSIQDALKLVAERAKLIESLPEGSMIAVPMEVSALEALLTSLDEQVDIGIINGPKLTIAAGADSAIDALEGLLSNKNIMCRRLSTSHAFHSSMMSPAKDKLRTLLSEIDLNPPTMRFLSNVTGTWVTSEQAMDPQYWIDHMCQTARFGECIDTLFEDGDWTLVEVGPGQSLSSLIKQRATVHGDDSGIFTVQTMRTLYVDDDDEAVFTAALAKLWVLGSGPNYLRYYDGESRRRIPLPTYAFDRQSYWIETAEQDVSLSQQLMMSQEPKAELADSFYFPQWESDGAAVDDLSNLNINTPQNWLVFADADGLCQTLAETVKPHGINCVLAFHGKHYNANKDGSFDIRPGSKKDLDAMFKALKKSTKLPSRIVYGWTAARYDEQMDIQLQVNLGFYTLFQLAKSIGDYLIDTDLELCILSADMQAVIGNEPIIPSKALVKGPTKVIRQEFANVACRSIDAFTLGMGAVDIALLAKQLACELLLGAQDQFVALRNNTRYLPLIEKVRMEAPLEGNSRLKENGVYMITGGMGGIGLAIAEHLYRTQKARLVLIGRSALPEQSEWNAICEANESDRITERVKKINALVKAGAEVMVIVADVADEQAMATVAEDAIERFGELNGIIHAAGVPGQGLTQLKTVEAAEQTLRSKVQGTLAIAKAVEHVELDFFILVSSIAAFSGGGAGQIDYCAGNAFLDAYALAHQYDHGTTIAINFGEWQWDAWSDGLQGFHPELREAMIKHRQNFGITFEEGMEAIRRILAIDVPQVIVLPEDAIAMIRGSNVCSVAKLAEVVQSNHSRKKTAYPRPALATSFVAASNDLEKTIAEIWQNLLGIDEIGTKDNFFDLGGNSLVGLQIVADLRRELDIDVPQVILYEAPTVEAMVKLLAPDVHSEGPDEREIFDARRAKVQNGTGARDIAIVGMSGRFPGARSPTELWENLRDGVEAISFYSESELIEAGVSPAEFRKSNYVRAGFDIENIDHFDARLFGYSPREAEFIDPQHRQLLECAWAALEDAGCDPESFKGLIGIFAGSNASNYLLNLMSRQDLMDSPVAGLQVGVGNTVDALATRIAYKLNLKGPALSVQNFCSTSGVAMHMACKSLLSGECDVAMAGGVNIAVSGKEGYLYEEGGINSPDGHVRTFDADSKGAVIGDGVGVVVFKRLADALEDGDNIYAVVKGSAISNDGSLKVGYTAPGVDGQTNAVSAALRVAGINPESIQYVEAHGTATELGDPIEVTALTKAYRQSTDSKNFCAIGSIKPNTGHLDRAAGVAGMIKTVMSLKHEEIPPLLHFKAPNPNIDFENSPFYVAAQKQPWPGGDIPRRAGVNVVGLGGTNAHFILEEAPVIEPSDRSRRYQVLMLSANTQWSLDAAKQRLADHLSDNPTQNLADIAYTLQTGRQRLEFRQAVVCSDHQNAIDGLLDEKLSAFLSGHLAGGNKSLVFMFPGVGDHYNNMAVDLYHNESTFRSEFDHCCEVLEPLLGVDLREILFTETESKQEQEKPAFDIKAMLSGDGQGTSSCSVLQQTWLAQPLVFAVEYCLAHQLMSWGYVPQAVIGYSLGEFVAATVAGCVELNDALALVAKRARLINDLPSGSMLAVPMSESEVESLLVENVDIALCNSPKTTVVAGTDDGIDELQKLLNSKEIANRRLNTTHAFHSSMMNGAVDGLRELLEDVEFRSPNIAYISSLTGDWVTEDQITSPKYWLDHMCQPVRFADGIGKLLEDKGRVLVEVGPGQSLGSFVKQHPSFGADNAHSVVPAMRAAFQEEADDAYLQSMVAKLWLAGIEPIYHALYQGERRLKVSLPTYAFEPTRYWVEPGEMIPVNMKKADNGKVEDITHWWYKPVWRESTLKQRNASAAAERLLVFCDDLGYAKAAINRIQSTQTDSILVIKGDGYSRLDDNSFQIRATHPEDYDRLIRQLQREARLPSKIGHFFTVTDGQEPQAQMLELGYFSLMWLVQAFGKRNLLDPLDIIVVSSGIHEVVKGEIIDPYKSMILGPCKGISQEAPHILLRNIDICVDNSTDAIDEDLVQALRKELLAQPKDPIVAYRGGVRLLQDFEPFLVESIPEHDAVLKQHGVYLITGGLGGVGLVLARHLAKKVQAKLVLCGRSALPEREQWSQWLEAHEYNDSASVKIRKIQELESFGAEVIVLSVDAGDEQQLKAVIDKTYETFGTLNGVVHAAGISESWAFRSLKDVARDDSDYQFRPKVHGVIALQKALADKQLDFVVLTSSVSAVLGGMTLIPYAAANIFMDNFTRIHNRTAVTRWLSVNWDTWRLSESQHETVGKTVLEFEMSQQEGAEAFERLAYYMPSDHIVESTGNIQARLDQWVREPFNRVNSAEPVVKTQLYARPALSTTFIASSNEVEERVSKVWHNVLGIEEIGIHDNYFDLGGTSLTAIQLVAELQREFSVPVSPVVIFEAPTVHELAKIFDDGAHKDKAANLKSAIDKRKSDRQRGGNESTDIAIIGVAGRFPGANSIDDFWQNMVDGKESLTTFSDEQLLAAGVSRDEFESPEYVRCRPIIDNADMFDARFFGYSPMEAQVTDPQHRVLLEVAWEAMEVAGYDPLAYDGSIGVFCGSNTNSYAESLRRDSNTAHLLAQTEAELANQSDSLTTTVSFKLNLRGPSYNIQTFCSTSLVSVHVACQNIISGECDMALAGGISLRVPQQRGYLPVSCGTQSIDGSSRTFDANSSGTVFGEGAGLILLKRLEDAQNDGDIIHAVIKGSASNNDGALKASFSAPSVDGQAEAIAMALANANIDARTIDYVEASGTATELGDPIEVASLSRAFKSYTEDNQYCVIGSVKPNIGHPDRAAGILGLIKTIEALKHEMLPGTLFFESPNPKIDFANSPFMVKTELTPWPKKRTARRAGINSVGSGGTNAHVILEEAPLTRESKSGRDNELVVLSALSKKALLTACKNLRLHLSDNPELSLSDVAYTLAVGRRHFPVRCALVSRDVPSLLAQLESLKLKSKQKNLIQDPGNGSVFVFGKHNNNFENIGFQLYRTETMFRSEVDRCLDVFEQELDLDLCHMMQTAELNDTPSEVLHVLKLASDFAMARLLMSWGGVPRAMHGEGAGVIVMAVLAGVIDLNNAGKLVKFYVKSDKEQLYQTLQTMNLDKTSFSISDANNGTWAEAEQLKDGQFWYTQIVNENSDLSLCNGLFEQRSYTTLMFGGDDQDIEGALNVWPEANNGSDDEAHLLSLLSQLYVGGLDLDWKSFYAEQRRNRVRLPTYPFERRRYWVDIDYNSDRHGQSSHTAASFTDFDYCVSTPVWQQSNLVKTQITEQLRWIVLGKLELSLCQRVLEQLSVKGIEPICVVEGEQTEATDDNHWIVNPNQPHALEALIKEAELGLQSVRVLNLWPLAVTLDDEQTAKKRLLRVREALDASQALESVFVDSCNTLQLLRVTQGAQSVTGEEELYAEQALLSIELALNDSEKQKQWRTLDVMLPAPQSARELTLAEQLVSEMGASSEQSCLALRGKHRWVKSVDTINLELGSQDYLNDVKGRTFALVDGVNDLGLTIAYQLACAGAANIIVATNETLPDRSQWDALLQADLETDVLAQKIWQLKVIEDNGCSVQLIVEDSKTELGAAAIYQHAKASDSPLHSVLLMTQGHIQSCLESITALSKVTQDSGADERFMIVLDEDNVEPSEHRLLLQSYQNALAGTAACAAKVSSIICHIGKGNLQWEEASAAVLRIMSAHLNVAYYTANSSCVETETESYAAALSSRYQRPELENEYRAPETQLQKQLAGIWTDLLCIDAIGIDDNFFELGGHSLLATRLFARINRDFGLSLQLRNIFESSTIAEQADLIEVLLQSNPVQTEGVGMMEGEI</sequence>
<dbReference type="Gene3D" id="3.40.47.10">
    <property type="match status" value="3"/>
</dbReference>
<dbReference type="InterPro" id="IPR049490">
    <property type="entry name" value="C883_1060-like_KR_N"/>
</dbReference>
<dbReference type="RefSeq" id="WP_008489591.1">
    <property type="nucleotide sequence ID" value="NZ_AMRG01000015.1"/>
</dbReference>
<evidence type="ECO:0000256" key="8">
    <source>
        <dbReference type="ARBA" id="ARBA00022857"/>
    </source>
</evidence>
<dbReference type="Pfam" id="PF00698">
    <property type="entry name" value="Acyl_transf_1"/>
    <property type="match status" value="2"/>
</dbReference>
<dbReference type="InterPro" id="IPR016036">
    <property type="entry name" value="Malonyl_transacylase_ACP-bd"/>
</dbReference>
<dbReference type="CDD" id="cd00833">
    <property type="entry name" value="PKS"/>
    <property type="match status" value="3"/>
</dbReference>
<dbReference type="Gene3D" id="3.40.366.10">
    <property type="entry name" value="Malonyl-Coenzyme A Acyl Carrier Protein, domain 2"/>
    <property type="match status" value="3"/>
</dbReference>
<keyword evidence="10" id="KW-0443">Lipid metabolism</keyword>
<evidence type="ECO:0000259" key="23">
    <source>
        <dbReference type="PROSITE" id="PS52004"/>
    </source>
</evidence>
<evidence type="ECO:0000256" key="15">
    <source>
        <dbReference type="ARBA" id="ARBA00052745"/>
    </source>
</evidence>
<comment type="cofactor">
    <cofactor evidence="1">
        <name>NADP(+)</name>
        <dbReference type="ChEBI" id="CHEBI:58349"/>
    </cofactor>
</comment>
<dbReference type="FunFam" id="1.10.1200.10:FF:000005">
    <property type="entry name" value="Nonribosomal peptide synthetase 1"/>
    <property type="match status" value="1"/>
</dbReference>
<organism evidence="24 25">
    <name type="scientific">Idiomarina xiamenensis 10-D-4</name>
    <dbReference type="NCBI Taxonomy" id="740709"/>
    <lineage>
        <taxon>Bacteria</taxon>
        <taxon>Pseudomonadati</taxon>
        <taxon>Pseudomonadota</taxon>
        <taxon>Gammaproteobacteria</taxon>
        <taxon>Alteromonadales</taxon>
        <taxon>Idiomarinaceae</taxon>
        <taxon>Idiomarina</taxon>
    </lineage>
</organism>
<keyword evidence="6" id="KW-0808">Transferase</keyword>
<evidence type="ECO:0000259" key="22">
    <source>
        <dbReference type="PROSITE" id="PS50075"/>
    </source>
</evidence>
<comment type="catalytic activity">
    <reaction evidence="14">
        <text>docosanoyl-[(phenol)carboxyphthiodiolenone synthase] + 2 (S)-methylmalonyl-CoA + 3 malonyl-CoA + 5 NADPH + 10 H(+) = C34-carboxyphthiodiolenone-[(phenol)carboxyphthiodiolenone synthase] + 5 CO2 + 5 NADP(+) + 5 CoA + 2 H2O</text>
        <dbReference type="Rhea" id="RHEA:57752"/>
        <dbReference type="Rhea" id="RHEA-COMP:14987"/>
        <dbReference type="Rhea" id="RHEA-COMP:14988"/>
        <dbReference type="ChEBI" id="CHEBI:15377"/>
        <dbReference type="ChEBI" id="CHEBI:15378"/>
        <dbReference type="ChEBI" id="CHEBI:16526"/>
        <dbReference type="ChEBI" id="CHEBI:57287"/>
        <dbReference type="ChEBI" id="CHEBI:57327"/>
        <dbReference type="ChEBI" id="CHEBI:57384"/>
        <dbReference type="ChEBI" id="CHEBI:57783"/>
        <dbReference type="ChEBI" id="CHEBI:58349"/>
        <dbReference type="ChEBI" id="CHEBI:142237"/>
        <dbReference type="ChEBI" id="CHEBI:142238"/>
        <dbReference type="EC" id="2.3.1.292"/>
    </reaction>
</comment>
<evidence type="ECO:0000256" key="2">
    <source>
        <dbReference type="ARBA" id="ARBA00001957"/>
    </source>
</evidence>
<evidence type="ECO:0000256" key="13">
    <source>
        <dbReference type="ARBA" id="ARBA00051971"/>
    </source>
</evidence>
<dbReference type="InterPro" id="IPR016039">
    <property type="entry name" value="Thiolase-like"/>
</dbReference>
<keyword evidence="9" id="KW-0560">Oxidoreductase</keyword>
<dbReference type="Proteomes" id="UP000014115">
    <property type="component" value="Unassembled WGS sequence"/>
</dbReference>
<evidence type="ECO:0000256" key="3">
    <source>
        <dbReference type="ARBA" id="ARBA00006484"/>
    </source>
</evidence>
<dbReference type="Pfam" id="PF22621">
    <property type="entry name" value="CurL-like_PKS_C"/>
    <property type="match status" value="3"/>
</dbReference>
<comment type="catalytic activity">
    <reaction evidence="15">
        <text>icosanoyl-[(phenol)carboxyphthiodiolenone synthase] + 2 (S)-methylmalonyl-CoA + 3 malonyl-CoA + 5 NADPH + 10 H(+) = C32-carboxyphthiodiolenone-[(phenol)carboxyphthiodiolenone synthase] + 5 CO2 + 5 NADP(+) + 5 CoA + 2 H2O</text>
        <dbReference type="Rhea" id="RHEA:57748"/>
        <dbReference type="Rhea" id="RHEA-COMP:14985"/>
        <dbReference type="Rhea" id="RHEA-COMP:14986"/>
        <dbReference type="ChEBI" id="CHEBI:15377"/>
        <dbReference type="ChEBI" id="CHEBI:15378"/>
        <dbReference type="ChEBI" id="CHEBI:16526"/>
        <dbReference type="ChEBI" id="CHEBI:57287"/>
        <dbReference type="ChEBI" id="CHEBI:57327"/>
        <dbReference type="ChEBI" id="CHEBI:57384"/>
        <dbReference type="ChEBI" id="CHEBI:57783"/>
        <dbReference type="ChEBI" id="CHEBI:58349"/>
        <dbReference type="ChEBI" id="CHEBI:87848"/>
        <dbReference type="ChEBI" id="CHEBI:142236"/>
        <dbReference type="EC" id="2.3.1.292"/>
    </reaction>
</comment>
<dbReference type="FunFam" id="3.40.47.10:FF:000042">
    <property type="entry name" value="Polyketide synthase Pks13"/>
    <property type="match status" value="3"/>
</dbReference>
<evidence type="ECO:0000313" key="25">
    <source>
        <dbReference type="Proteomes" id="UP000014115"/>
    </source>
</evidence>
<dbReference type="InterPro" id="IPR014030">
    <property type="entry name" value="Ketoacyl_synth_N"/>
</dbReference>
<dbReference type="InterPro" id="IPR013968">
    <property type="entry name" value="PKS_KR"/>
</dbReference>
<feature type="domain" description="Ketosynthase family 3 (KS3)" evidence="23">
    <location>
        <begin position="27"/>
        <end position="453"/>
    </location>
</feature>
<dbReference type="Pfam" id="PF08659">
    <property type="entry name" value="KR"/>
    <property type="match status" value="2"/>
</dbReference>
<dbReference type="Pfam" id="PF00550">
    <property type="entry name" value="PP-binding"/>
    <property type="match status" value="3"/>
</dbReference>
<dbReference type="CDD" id="cd08953">
    <property type="entry name" value="KR_2_SDR_x"/>
    <property type="match status" value="2"/>
</dbReference>
<evidence type="ECO:0000256" key="6">
    <source>
        <dbReference type="ARBA" id="ARBA00022679"/>
    </source>
</evidence>
<evidence type="ECO:0000256" key="10">
    <source>
        <dbReference type="ARBA" id="ARBA00023098"/>
    </source>
</evidence>
<dbReference type="PANTHER" id="PTHR43775">
    <property type="entry name" value="FATTY ACID SYNTHASE"/>
    <property type="match status" value="1"/>
</dbReference>
<evidence type="ECO:0000256" key="11">
    <source>
        <dbReference type="ARBA" id="ARBA00023268"/>
    </source>
</evidence>
<evidence type="ECO:0000256" key="14">
    <source>
        <dbReference type="ARBA" id="ARBA00052119"/>
    </source>
</evidence>
<dbReference type="Pfam" id="PF00109">
    <property type="entry name" value="ketoacyl-synt"/>
    <property type="match status" value="3"/>
</dbReference>
<dbReference type="InterPro" id="IPR006162">
    <property type="entry name" value="Ppantetheine_attach_site"/>
</dbReference>
<dbReference type="InterPro" id="IPR020806">
    <property type="entry name" value="PKS_PP-bd"/>
</dbReference>
<dbReference type="GO" id="GO:0016491">
    <property type="term" value="F:oxidoreductase activity"/>
    <property type="evidence" value="ECO:0007669"/>
    <property type="project" value="UniProtKB-KW"/>
</dbReference>